<dbReference type="RefSeq" id="WP_221934035.1">
    <property type="nucleotide sequence ID" value="NZ_VJOL01000073.1"/>
</dbReference>
<feature type="transmembrane region" description="Helical" evidence="1">
    <location>
        <begin position="132"/>
        <end position="149"/>
    </location>
</feature>
<feature type="domain" description="EamA" evidence="2">
    <location>
        <begin position="159"/>
        <end position="287"/>
    </location>
</feature>
<name>A0A554WWM7_9BURK</name>
<dbReference type="InterPro" id="IPR000620">
    <property type="entry name" value="EamA_dom"/>
</dbReference>
<dbReference type="Pfam" id="PF00892">
    <property type="entry name" value="EamA"/>
    <property type="match status" value="2"/>
</dbReference>
<keyword evidence="1" id="KW-1133">Transmembrane helix</keyword>
<feature type="transmembrane region" description="Helical" evidence="1">
    <location>
        <begin position="107"/>
        <end position="125"/>
    </location>
</feature>
<comment type="caution">
    <text evidence="3">The sequence shown here is derived from an EMBL/GenBank/DDBJ whole genome shotgun (WGS) entry which is preliminary data.</text>
</comment>
<keyword evidence="4" id="KW-1185">Reference proteome</keyword>
<sequence>MVLFWRQALADSGNLRSIAAMLVAVAFFALMDTVLKHLAGHYPPAQVASLRGWVALPLVMGYLTVRRAWGRVWRVRWPLHALRGVLAVVMLTAFAYGVAALPLANAYTLFFIAPLLITLLAIPILGERVRRAHLAAIAAGLVGVVIALRPTPDAFLGWAGLAVLLAAGCYAASAVLGRLACRTDAPESLVWWSMVALALGAGALAAPQWRPVAAEHAPWLVALAITGFVAQLAITEAFRHGQASAVAPFEYTALAWGVGLDAAIWGVWPDAPTLLGASVVIGAGLYLIRHERLHARRDLHTNTPHP</sequence>
<evidence type="ECO:0000259" key="2">
    <source>
        <dbReference type="Pfam" id="PF00892"/>
    </source>
</evidence>
<organism evidence="3 4">
    <name type="scientific">Tepidimonas thermarum</name>
    <dbReference type="NCBI Taxonomy" id="335431"/>
    <lineage>
        <taxon>Bacteria</taxon>
        <taxon>Pseudomonadati</taxon>
        <taxon>Pseudomonadota</taxon>
        <taxon>Betaproteobacteria</taxon>
        <taxon>Burkholderiales</taxon>
        <taxon>Tepidimonas</taxon>
    </lineage>
</organism>
<feature type="transmembrane region" description="Helical" evidence="1">
    <location>
        <begin position="189"/>
        <end position="210"/>
    </location>
</feature>
<feature type="transmembrane region" description="Helical" evidence="1">
    <location>
        <begin position="271"/>
        <end position="288"/>
    </location>
</feature>
<proteinExistence type="predicted"/>
<reference evidence="3 4" key="1">
    <citation type="submission" date="2019-07" db="EMBL/GenBank/DDBJ databases">
        <title>Tepidimonas thermarum AA-1 draft genome.</title>
        <authorList>
            <person name="Da Costa M.S."/>
            <person name="Froufe H.J.C."/>
            <person name="Egas C."/>
            <person name="Albuquerque L."/>
        </authorList>
    </citation>
    <scope>NUCLEOTIDE SEQUENCE [LARGE SCALE GENOMIC DNA]</scope>
    <source>
        <strain evidence="3 4">AA-1</strain>
    </source>
</reference>
<dbReference type="EMBL" id="VJOL01000073">
    <property type="protein sequence ID" value="TSE27992.1"/>
    <property type="molecule type" value="Genomic_DNA"/>
</dbReference>
<evidence type="ECO:0000313" key="3">
    <source>
        <dbReference type="EMBL" id="TSE27992.1"/>
    </source>
</evidence>
<dbReference type="PANTHER" id="PTHR22911">
    <property type="entry name" value="ACYL-MALONYL CONDENSING ENZYME-RELATED"/>
    <property type="match status" value="1"/>
</dbReference>
<feature type="transmembrane region" description="Helical" evidence="1">
    <location>
        <begin position="246"/>
        <end position="265"/>
    </location>
</feature>
<dbReference type="InterPro" id="IPR037185">
    <property type="entry name" value="EmrE-like"/>
</dbReference>
<feature type="domain" description="EamA" evidence="2">
    <location>
        <begin position="17"/>
        <end position="148"/>
    </location>
</feature>
<feature type="transmembrane region" description="Helical" evidence="1">
    <location>
        <begin position="155"/>
        <end position="177"/>
    </location>
</feature>
<dbReference type="Proteomes" id="UP000318542">
    <property type="component" value="Unassembled WGS sequence"/>
</dbReference>
<feature type="transmembrane region" description="Helical" evidence="1">
    <location>
        <begin position="12"/>
        <end position="30"/>
    </location>
</feature>
<dbReference type="SUPFAM" id="SSF103481">
    <property type="entry name" value="Multidrug resistance efflux transporter EmrE"/>
    <property type="match status" value="2"/>
</dbReference>
<feature type="transmembrane region" description="Helical" evidence="1">
    <location>
        <begin position="81"/>
        <end position="101"/>
    </location>
</feature>
<evidence type="ECO:0000313" key="4">
    <source>
        <dbReference type="Proteomes" id="UP000318542"/>
    </source>
</evidence>
<keyword evidence="1" id="KW-0472">Membrane</keyword>
<accession>A0A554WWM7</accession>
<evidence type="ECO:0000256" key="1">
    <source>
        <dbReference type="SAM" id="Phobius"/>
    </source>
</evidence>
<keyword evidence="1" id="KW-0812">Transmembrane</keyword>
<protein>
    <submittedName>
        <fullName evidence="3">Riboflavin transporter</fullName>
    </submittedName>
</protein>
<dbReference type="GO" id="GO:0016020">
    <property type="term" value="C:membrane"/>
    <property type="evidence" value="ECO:0007669"/>
    <property type="project" value="InterPro"/>
</dbReference>
<dbReference type="PANTHER" id="PTHR22911:SF103">
    <property type="entry name" value="BLR2811 PROTEIN"/>
    <property type="match status" value="1"/>
</dbReference>
<feature type="transmembrane region" description="Helical" evidence="1">
    <location>
        <begin position="50"/>
        <end position="69"/>
    </location>
</feature>
<dbReference type="AlphaFoldDB" id="A0A554WWM7"/>
<feature type="transmembrane region" description="Helical" evidence="1">
    <location>
        <begin position="216"/>
        <end position="234"/>
    </location>
</feature>
<gene>
    <name evidence="3" type="primary">ribN</name>
    <name evidence="3" type="ORF">Tther_02455</name>
</gene>